<keyword evidence="1" id="KW-0812">Transmembrane</keyword>
<dbReference type="AlphaFoldDB" id="A0A183E4Y9"/>
<reference evidence="2 4" key="2">
    <citation type="submission" date="2018-11" db="EMBL/GenBank/DDBJ databases">
        <authorList>
            <consortium name="Pathogen Informatics"/>
        </authorList>
    </citation>
    <scope>NUCLEOTIDE SEQUENCE [LARGE SCALE GENOMIC DNA]</scope>
</reference>
<organism evidence="6">
    <name type="scientific">Gongylonema pulchrum</name>
    <dbReference type="NCBI Taxonomy" id="637853"/>
    <lineage>
        <taxon>Eukaryota</taxon>
        <taxon>Metazoa</taxon>
        <taxon>Ecdysozoa</taxon>
        <taxon>Nematoda</taxon>
        <taxon>Chromadorea</taxon>
        <taxon>Rhabditida</taxon>
        <taxon>Spirurina</taxon>
        <taxon>Spiruromorpha</taxon>
        <taxon>Spiruroidea</taxon>
        <taxon>Gongylonematidae</taxon>
        <taxon>Gongylonema</taxon>
    </lineage>
</organism>
<name>A0A183E4Y9_9BILA</name>
<protein>
    <submittedName>
        <fullName evidence="5 6">Dolichyl-P-Glc:Glc(2)Man(9)GlcNAc(2)-PP-dolichol alpha-1,2-glucosyltransferase</fullName>
    </submittedName>
</protein>
<proteinExistence type="predicted"/>
<dbReference type="Proteomes" id="UP000271098">
    <property type="component" value="Unassembled WGS sequence"/>
</dbReference>
<keyword evidence="1" id="KW-1133">Transmembrane helix</keyword>
<reference evidence="5 6" key="1">
    <citation type="submission" date="2016-06" db="UniProtKB">
        <authorList>
            <consortium name="WormBaseParasite"/>
        </authorList>
    </citation>
    <scope>IDENTIFICATION</scope>
</reference>
<evidence type="ECO:0000256" key="1">
    <source>
        <dbReference type="SAM" id="Phobius"/>
    </source>
</evidence>
<dbReference type="EMBL" id="UYRT01008020">
    <property type="protein sequence ID" value="VDK44057.1"/>
    <property type="molecule type" value="Genomic_DNA"/>
</dbReference>
<dbReference type="WBParaSite" id="GPUH_0000431801-mRNA-1">
    <property type="protein sequence ID" value="GPUH_0000431801-mRNA-1"/>
    <property type="gene ID" value="GPUH_0000431801"/>
</dbReference>
<feature type="transmembrane region" description="Helical" evidence="1">
    <location>
        <begin position="51"/>
        <end position="71"/>
    </location>
</feature>
<keyword evidence="1" id="KW-0472">Membrane</keyword>
<evidence type="ECO:0000313" key="5">
    <source>
        <dbReference type="WBParaSite" id="GPUH_0000431801-mRNA-1"/>
    </source>
</evidence>
<evidence type="ECO:0000313" key="6">
    <source>
        <dbReference type="WBParaSite" id="GPUH_0001605201-mRNA-1"/>
    </source>
</evidence>
<dbReference type="OrthoDB" id="196264at2759"/>
<dbReference type="WBParaSite" id="GPUH_0001605201-mRNA-1">
    <property type="protein sequence ID" value="GPUH_0001605201-mRNA-1"/>
    <property type="gene ID" value="GPUH_0001605201"/>
</dbReference>
<keyword evidence="4" id="KW-1185">Reference proteome</keyword>
<evidence type="ECO:0000313" key="3">
    <source>
        <dbReference type="EMBL" id="VDN27115.1"/>
    </source>
</evidence>
<feature type="transmembrane region" description="Helical" evidence="1">
    <location>
        <begin position="83"/>
        <end position="102"/>
    </location>
</feature>
<evidence type="ECO:0000313" key="2">
    <source>
        <dbReference type="EMBL" id="VDK44057.1"/>
    </source>
</evidence>
<accession>A0A183E4Y9</accession>
<dbReference type="EMBL" id="UYRT01083210">
    <property type="protein sequence ID" value="VDN27115.1"/>
    <property type="molecule type" value="Genomic_DNA"/>
</dbReference>
<gene>
    <name evidence="3" type="ORF">GPUH_LOCUS16030</name>
    <name evidence="2" type="ORF">GPUH_LOCUS4311</name>
</gene>
<sequence length="135" mass="15846">MQLTCILAVVNGKSKLQDDEEKEKTVTVATDGDPGVHRHKISLFKFQWEHVSVPLTISFWFFTVTIMKVVFHRFQRVHSLLPDSALLIILGLFFGYVFHVVYPDEVDFFVLIRHEYHRSSKIKLLHCELPKLFEM</sequence>
<evidence type="ECO:0000313" key="4">
    <source>
        <dbReference type="Proteomes" id="UP000271098"/>
    </source>
</evidence>